<feature type="chain" id="PRO_5008060001" evidence="2">
    <location>
        <begin position="22"/>
        <end position="141"/>
    </location>
</feature>
<evidence type="ECO:0000256" key="1">
    <source>
        <dbReference type="SAM" id="Phobius"/>
    </source>
</evidence>
<name>A0A177DZ03_ALTAL</name>
<dbReference type="Proteomes" id="UP000077248">
    <property type="component" value="Unassembled WGS sequence"/>
</dbReference>
<keyword evidence="1" id="KW-0812">Transmembrane</keyword>
<keyword evidence="1" id="KW-1133">Transmembrane helix</keyword>
<dbReference type="RefSeq" id="XP_018390376.1">
    <property type="nucleotide sequence ID" value="XM_018524138.1"/>
</dbReference>
<dbReference type="AlphaFoldDB" id="A0A177DZ03"/>
<evidence type="ECO:0000313" key="3">
    <source>
        <dbReference type="EMBL" id="OAG24955.1"/>
    </source>
</evidence>
<dbReference type="GeneID" id="29109732"/>
<dbReference type="EMBL" id="KV441470">
    <property type="protein sequence ID" value="OAG24955.1"/>
    <property type="molecule type" value="Genomic_DNA"/>
</dbReference>
<feature type="signal peptide" evidence="2">
    <location>
        <begin position="1"/>
        <end position="21"/>
    </location>
</feature>
<gene>
    <name evidence="3" type="ORF">CC77DRAFT_1015999</name>
</gene>
<keyword evidence="2" id="KW-0732">Signal</keyword>
<dbReference type="KEGG" id="aalt:CC77DRAFT_1015999"/>
<keyword evidence="4" id="KW-1185">Reference proteome</keyword>
<reference evidence="3 4" key="1">
    <citation type="submission" date="2016-05" db="EMBL/GenBank/DDBJ databases">
        <title>Comparative analysis of secretome profiles of manganese(II)-oxidizing ascomycete fungi.</title>
        <authorList>
            <consortium name="DOE Joint Genome Institute"/>
            <person name="Zeiner C.A."/>
            <person name="Purvine S.O."/>
            <person name="Zink E.M."/>
            <person name="Wu S."/>
            <person name="Pasa-Tolic L."/>
            <person name="Chaput D.L."/>
            <person name="Haridas S."/>
            <person name="Grigoriev I.V."/>
            <person name="Santelli C.M."/>
            <person name="Hansel C.M."/>
        </authorList>
    </citation>
    <scope>NUCLEOTIDE SEQUENCE [LARGE SCALE GENOMIC DNA]</scope>
    <source>
        <strain evidence="3 4">SRC1lrK2f</strain>
    </source>
</reference>
<protein>
    <submittedName>
        <fullName evidence="3">Uncharacterized protein</fullName>
    </submittedName>
</protein>
<keyword evidence="1" id="KW-0472">Membrane</keyword>
<accession>A0A177DZ03</accession>
<feature type="transmembrane region" description="Helical" evidence="1">
    <location>
        <begin position="52"/>
        <end position="72"/>
    </location>
</feature>
<sequence>MQASMLLAFVLGQSFFMHALAIPIRSLAEDYSNTAVTPASGQYWSKQNVLTLIGVCVGVVTVIIGLVGVLVASPKIREWLCMPIHWFKWRVKRTTRDSCTSSVPQGRSLTIKNWKKRDEKAVRHQLQTRYNEFLEARRGGF</sequence>
<dbReference type="VEuPathDB" id="FungiDB:CC77DRAFT_1015999"/>
<organism evidence="3 4">
    <name type="scientific">Alternaria alternata</name>
    <name type="common">Alternaria rot fungus</name>
    <name type="synonym">Torula alternata</name>
    <dbReference type="NCBI Taxonomy" id="5599"/>
    <lineage>
        <taxon>Eukaryota</taxon>
        <taxon>Fungi</taxon>
        <taxon>Dikarya</taxon>
        <taxon>Ascomycota</taxon>
        <taxon>Pezizomycotina</taxon>
        <taxon>Dothideomycetes</taxon>
        <taxon>Pleosporomycetidae</taxon>
        <taxon>Pleosporales</taxon>
        <taxon>Pleosporineae</taxon>
        <taxon>Pleosporaceae</taxon>
        <taxon>Alternaria</taxon>
        <taxon>Alternaria sect. Alternaria</taxon>
        <taxon>Alternaria alternata complex</taxon>
    </lineage>
</organism>
<evidence type="ECO:0000256" key="2">
    <source>
        <dbReference type="SAM" id="SignalP"/>
    </source>
</evidence>
<dbReference type="OMA" id="VCLAMIT"/>
<evidence type="ECO:0000313" key="4">
    <source>
        <dbReference type="Proteomes" id="UP000077248"/>
    </source>
</evidence>
<proteinExistence type="predicted"/>